<feature type="transmembrane region" description="Helical" evidence="8">
    <location>
        <begin position="12"/>
        <end position="37"/>
    </location>
</feature>
<dbReference type="NCBIfam" id="TIGR01403">
    <property type="entry name" value="fliQ_rel_III"/>
    <property type="match status" value="1"/>
</dbReference>
<dbReference type="Proteomes" id="UP000569732">
    <property type="component" value="Unassembled WGS sequence"/>
</dbReference>
<keyword evidence="10" id="KW-1185">Reference proteome</keyword>
<feature type="transmembrane region" description="Helical" evidence="8">
    <location>
        <begin position="49"/>
        <end position="69"/>
    </location>
</feature>
<evidence type="ECO:0000256" key="1">
    <source>
        <dbReference type="ARBA" id="ARBA00004651"/>
    </source>
</evidence>
<name>A0A853I134_9GAMM</name>
<keyword evidence="4 8" id="KW-0812">Transmembrane</keyword>
<dbReference type="InterPro" id="IPR006306">
    <property type="entry name" value="T3SS_HrpO"/>
</dbReference>
<reference evidence="9 10" key="1">
    <citation type="submission" date="2020-07" db="EMBL/GenBank/DDBJ databases">
        <title>Endozoicomonas sp. nov., isolated from sediment.</title>
        <authorList>
            <person name="Gu T."/>
        </authorList>
    </citation>
    <scope>NUCLEOTIDE SEQUENCE [LARGE SCALE GENOMIC DNA]</scope>
    <source>
        <strain evidence="9 10">SM1973</strain>
    </source>
</reference>
<dbReference type="InterPro" id="IPR002191">
    <property type="entry name" value="Bac_export_3"/>
</dbReference>
<dbReference type="PANTHER" id="PTHR34040">
    <property type="entry name" value="FLAGELLAR BIOSYNTHETIC PROTEIN FLIQ"/>
    <property type="match status" value="1"/>
</dbReference>
<comment type="caution">
    <text evidence="9">The sequence shown here is derived from an EMBL/GenBank/DDBJ whole genome shotgun (WGS) entry which is preliminary data.</text>
</comment>
<accession>A0A853I134</accession>
<evidence type="ECO:0000256" key="4">
    <source>
        <dbReference type="ARBA" id="ARBA00022692"/>
    </source>
</evidence>
<dbReference type="GO" id="GO:0005886">
    <property type="term" value="C:plasma membrane"/>
    <property type="evidence" value="ECO:0007669"/>
    <property type="project" value="UniProtKB-SubCell"/>
</dbReference>
<dbReference type="RefSeq" id="WP_180568354.1">
    <property type="nucleotide sequence ID" value="NZ_JACCKB010000012.1"/>
</dbReference>
<evidence type="ECO:0000256" key="6">
    <source>
        <dbReference type="ARBA" id="ARBA00023026"/>
    </source>
</evidence>
<dbReference type="PRINTS" id="PR00952">
    <property type="entry name" value="TYPE3IMQPROT"/>
</dbReference>
<evidence type="ECO:0000256" key="5">
    <source>
        <dbReference type="ARBA" id="ARBA00022989"/>
    </source>
</evidence>
<evidence type="ECO:0000313" key="10">
    <source>
        <dbReference type="Proteomes" id="UP000569732"/>
    </source>
</evidence>
<evidence type="ECO:0000313" key="9">
    <source>
        <dbReference type="EMBL" id="NYZ66329.1"/>
    </source>
</evidence>
<evidence type="ECO:0000256" key="8">
    <source>
        <dbReference type="SAM" id="Phobius"/>
    </source>
</evidence>
<keyword evidence="7 8" id="KW-0472">Membrane</keyword>
<dbReference type="GO" id="GO:0009306">
    <property type="term" value="P:protein secretion"/>
    <property type="evidence" value="ECO:0007669"/>
    <property type="project" value="InterPro"/>
</dbReference>
<keyword evidence="6" id="KW-0843">Virulence</keyword>
<evidence type="ECO:0000256" key="3">
    <source>
        <dbReference type="ARBA" id="ARBA00022475"/>
    </source>
</evidence>
<gene>
    <name evidence="9" type="primary">sctS</name>
    <name evidence="9" type="ORF">H0A36_09930</name>
</gene>
<keyword evidence="3" id="KW-1003">Cell membrane</keyword>
<keyword evidence="5 8" id="KW-1133">Transmembrane helix</keyword>
<dbReference type="AlphaFoldDB" id="A0A853I134"/>
<proteinExistence type="inferred from homology"/>
<dbReference type="EMBL" id="JACCKB010000012">
    <property type="protein sequence ID" value="NYZ66329.1"/>
    <property type="molecule type" value="Genomic_DNA"/>
</dbReference>
<protein>
    <submittedName>
        <fullName evidence="9">Type III secretion system export apparatus subunit SctS</fullName>
    </submittedName>
</protein>
<sequence>MTEAEIVQYSAQALLLVLILSLPPIIAASLIGTLVSLIQALTQIQEQTLSFTLKLIAVIVTLFITARWLGIELYNYGLNIFDAMVNV</sequence>
<organism evidence="9 10">
    <name type="scientific">Spartinivicinus marinus</name>
    <dbReference type="NCBI Taxonomy" id="2994442"/>
    <lineage>
        <taxon>Bacteria</taxon>
        <taxon>Pseudomonadati</taxon>
        <taxon>Pseudomonadota</taxon>
        <taxon>Gammaproteobacteria</taxon>
        <taxon>Oceanospirillales</taxon>
        <taxon>Zooshikellaceae</taxon>
        <taxon>Spartinivicinus</taxon>
    </lineage>
</organism>
<evidence type="ECO:0000256" key="7">
    <source>
        <dbReference type="ARBA" id="ARBA00023136"/>
    </source>
</evidence>
<dbReference type="Pfam" id="PF01313">
    <property type="entry name" value="Bac_export_3"/>
    <property type="match status" value="1"/>
</dbReference>
<evidence type="ECO:0000256" key="2">
    <source>
        <dbReference type="ARBA" id="ARBA00006156"/>
    </source>
</evidence>
<dbReference type="PIRSF" id="PIRSF004669">
    <property type="entry name" value="FliQ"/>
    <property type="match status" value="1"/>
</dbReference>
<dbReference type="PANTHER" id="PTHR34040:SF7">
    <property type="entry name" value="SURFACE PRESENTATION OF ANTIGENS PROTEIN SPAQ"/>
    <property type="match status" value="1"/>
</dbReference>
<comment type="similarity">
    <text evidence="2">Belongs to the FliQ/MopD/SpaQ family.</text>
</comment>
<comment type="subcellular location">
    <subcellularLocation>
        <location evidence="1">Cell membrane</location>
        <topology evidence="1">Multi-pass membrane protein</topology>
    </subcellularLocation>
</comment>